<dbReference type="AlphaFoldDB" id="U5CY32"/>
<dbReference type="Gene3D" id="1.20.1250.20">
    <property type="entry name" value="MFS general substrate transporter like domains"/>
    <property type="match status" value="1"/>
</dbReference>
<evidence type="ECO:0000256" key="6">
    <source>
        <dbReference type="ARBA" id="ARBA00023136"/>
    </source>
</evidence>
<feature type="transmembrane region" description="Helical" evidence="7">
    <location>
        <begin position="258"/>
        <end position="278"/>
    </location>
</feature>
<feature type="transmembrane region" description="Helical" evidence="7">
    <location>
        <begin position="80"/>
        <end position="98"/>
    </location>
</feature>
<accession>U5CY32</accession>
<evidence type="ECO:0000259" key="8">
    <source>
        <dbReference type="PROSITE" id="PS50850"/>
    </source>
</evidence>
<evidence type="ECO:0000256" key="1">
    <source>
        <dbReference type="ARBA" id="ARBA00004651"/>
    </source>
</evidence>
<feature type="domain" description="Major facilitator superfamily (MFS) profile" evidence="8">
    <location>
        <begin position="14"/>
        <end position="400"/>
    </location>
</feature>
<feature type="transmembrane region" description="Helical" evidence="7">
    <location>
        <begin position="218"/>
        <end position="238"/>
    </location>
</feature>
<dbReference type="Pfam" id="PF05977">
    <property type="entry name" value="MFS_3"/>
    <property type="match status" value="1"/>
</dbReference>
<comment type="subcellular location">
    <subcellularLocation>
        <location evidence="1">Cell membrane</location>
        <topology evidence="1">Multi-pass membrane protein</topology>
    </subcellularLocation>
</comment>
<protein>
    <submittedName>
        <fullName evidence="9">MFS transporter</fullName>
    </submittedName>
</protein>
<dbReference type="PANTHER" id="PTHR23513">
    <property type="entry name" value="INTEGRAL MEMBRANE EFFLUX PROTEIN-RELATED"/>
    <property type="match status" value="1"/>
</dbReference>
<dbReference type="Proteomes" id="UP000016856">
    <property type="component" value="Unassembled WGS sequence"/>
</dbReference>
<feature type="transmembrane region" description="Helical" evidence="7">
    <location>
        <begin position="17"/>
        <end position="35"/>
    </location>
</feature>
<evidence type="ECO:0000256" key="5">
    <source>
        <dbReference type="ARBA" id="ARBA00022989"/>
    </source>
</evidence>
<keyword evidence="3" id="KW-1003">Cell membrane</keyword>
<feature type="transmembrane region" description="Helical" evidence="7">
    <location>
        <begin position="104"/>
        <end position="122"/>
    </location>
</feature>
<evidence type="ECO:0000313" key="10">
    <source>
        <dbReference type="Proteomes" id="UP000016856"/>
    </source>
</evidence>
<keyword evidence="5 7" id="KW-1133">Transmembrane helix</keyword>
<sequence>MRITDSFPALEHRNFRLFWLGQMVSLIGTWMQNIGQGWLVLELTNSSFLLGLISAVQFLPMMLFSLFAGVIVDRFPKRKLILFTQSSFAVTSFILATLTALKVINYWEILILALINGFLNTIDVPARQSFIIDLVGKKDLMNAIALNSAVFNAARIIGPAIAGILIGKLGYAICFYLNSASFIAVIIGLILITVEGVTPKLKDAKTRIIEDLKDGMTYIKNMPVILHTILMIAVLSTFSMNFNVLVPVFTKNVLHREATGYGLLMSAMGIGALLGALTLASISKRGVKPVYLFAGGIGLGLFQILIGIQNSYTLTAFLLALSGWFMVTFTSSANTTIQINSADEFRGRVMSVYSLVFGGVTPIGSMYAGTLSQRFGPHITFIVSGVIAMAYSFYVLSRYRKIFSA</sequence>
<dbReference type="InterPro" id="IPR020846">
    <property type="entry name" value="MFS_dom"/>
</dbReference>
<dbReference type="PANTHER" id="PTHR23513:SF11">
    <property type="entry name" value="STAPHYLOFERRIN A TRANSPORTER"/>
    <property type="match status" value="1"/>
</dbReference>
<feature type="transmembrane region" description="Helical" evidence="7">
    <location>
        <begin position="143"/>
        <end position="169"/>
    </location>
</feature>
<evidence type="ECO:0000256" key="3">
    <source>
        <dbReference type="ARBA" id="ARBA00022475"/>
    </source>
</evidence>
<dbReference type="SUPFAM" id="SSF103473">
    <property type="entry name" value="MFS general substrate transporter"/>
    <property type="match status" value="1"/>
</dbReference>
<feature type="transmembrane region" description="Helical" evidence="7">
    <location>
        <begin position="375"/>
        <end position="396"/>
    </location>
</feature>
<gene>
    <name evidence="9" type="ORF">O163_02425</name>
</gene>
<evidence type="ECO:0000256" key="7">
    <source>
        <dbReference type="SAM" id="Phobius"/>
    </source>
</evidence>
<feature type="transmembrane region" description="Helical" evidence="7">
    <location>
        <begin position="314"/>
        <end position="337"/>
    </location>
</feature>
<feature type="transmembrane region" description="Helical" evidence="7">
    <location>
        <begin position="175"/>
        <end position="197"/>
    </location>
</feature>
<dbReference type="InterPro" id="IPR010290">
    <property type="entry name" value="TM_effector"/>
</dbReference>
<dbReference type="RefSeq" id="WP_022587254.1">
    <property type="nucleotide sequence ID" value="NZ_AXDC01000004.1"/>
</dbReference>
<organism evidence="9 10">
    <name type="scientific">Caldanaerobacter subterraneus subsp. yonseiensis KB-1</name>
    <dbReference type="NCBI Taxonomy" id="1388761"/>
    <lineage>
        <taxon>Bacteria</taxon>
        <taxon>Bacillati</taxon>
        <taxon>Bacillota</taxon>
        <taxon>Clostridia</taxon>
        <taxon>Thermoanaerobacterales</taxon>
        <taxon>Thermoanaerobacteraceae</taxon>
        <taxon>Caldanaerobacter</taxon>
    </lineage>
</organism>
<evidence type="ECO:0000313" key="9">
    <source>
        <dbReference type="EMBL" id="ERM92897.1"/>
    </source>
</evidence>
<feature type="transmembrane region" description="Helical" evidence="7">
    <location>
        <begin position="349"/>
        <end position="369"/>
    </location>
</feature>
<keyword evidence="4 7" id="KW-0812">Transmembrane</keyword>
<feature type="transmembrane region" description="Helical" evidence="7">
    <location>
        <begin position="47"/>
        <end position="68"/>
    </location>
</feature>
<dbReference type="InterPro" id="IPR036259">
    <property type="entry name" value="MFS_trans_sf"/>
</dbReference>
<evidence type="ECO:0000256" key="2">
    <source>
        <dbReference type="ARBA" id="ARBA00022448"/>
    </source>
</evidence>
<feature type="transmembrane region" description="Helical" evidence="7">
    <location>
        <begin position="290"/>
        <end position="308"/>
    </location>
</feature>
<dbReference type="GO" id="GO:0005886">
    <property type="term" value="C:plasma membrane"/>
    <property type="evidence" value="ECO:0007669"/>
    <property type="project" value="UniProtKB-SubCell"/>
</dbReference>
<proteinExistence type="predicted"/>
<comment type="caution">
    <text evidence="9">The sequence shown here is derived from an EMBL/GenBank/DDBJ whole genome shotgun (WGS) entry which is preliminary data.</text>
</comment>
<dbReference type="EMBL" id="AXDC01000004">
    <property type="protein sequence ID" value="ERM92897.1"/>
    <property type="molecule type" value="Genomic_DNA"/>
</dbReference>
<reference evidence="9 10" key="1">
    <citation type="journal article" date="2013" name="Genome Announc.">
        <title>Draft Genome Sequence of an Anaerobic and Extremophilic Bacterium, Caldanaerobacter yonseiensis, Isolated from a Geothermal Hot Stream.</title>
        <authorList>
            <person name="Lee S.J."/>
            <person name="Lee Y.J."/>
            <person name="Park G.S."/>
            <person name="Kim B.C."/>
            <person name="Lee S.J."/>
            <person name="Shin J.H."/>
            <person name="Lee D.W."/>
        </authorList>
    </citation>
    <scope>NUCLEOTIDE SEQUENCE [LARGE SCALE GENOMIC DNA]</scope>
    <source>
        <strain evidence="9 10">KB-1</strain>
    </source>
</reference>
<dbReference type="GO" id="GO:0022857">
    <property type="term" value="F:transmembrane transporter activity"/>
    <property type="evidence" value="ECO:0007669"/>
    <property type="project" value="InterPro"/>
</dbReference>
<evidence type="ECO:0000256" key="4">
    <source>
        <dbReference type="ARBA" id="ARBA00022692"/>
    </source>
</evidence>
<dbReference type="PATRIC" id="fig|1388761.3.peg.482"/>
<keyword evidence="6 7" id="KW-0472">Membrane</keyword>
<dbReference type="PROSITE" id="PS50850">
    <property type="entry name" value="MFS"/>
    <property type="match status" value="1"/>
</dbReference>
<name>U5CY32_CALSX</name>
<dbReference type="CDD" id="cd06173">
    <property type="entry name" value="MFS_MefA_like"/>
    <property type="match status" value="1"/>
</dbReference>
<keyword evidence="2" id="KW-0813">Transport</keyword>